<accession>A3AJF8</accession>
<reference evidence="2" key="1">
    <citation type="journal article" date="2005" name="PLoS Biol.">
        <title>The genomes of Oryza sativa: a history of duplications.</title>
        <authorList>
            <person name="Yu J."/>
            <person name="Wang J."/>
            <person name="Lin W."/>
            <person name="Li S."/>
            <person name="Li H."/>
            <person name="Zhou J."/>
            <person name="Ni P."/>
            <person name="Dong W."/>
            <person name="Hu S."/>
            <person name="Zeng C."/>
            <person name="Zhang J."/>
            <person name="Zhang Y."/>
            <person name="Li R."/>
            <person name="Xu Z."/>
            <person name="Li S."/>
            <person name="Li X."/>
            <person name="Zheng H."/>
            <person name="Cong L."/>
            <person name="Lin L."/>
            <person name="Yin J."/>
            <person name="Geng J."/>
            <person name="Li G."/>
            <person name="Shi J."/>
            <person name="Liu J."/>
            <person name="Lv H."/>
            <person name="Li J."/>
            <person name="Wang J."/>
            <person name="Deng Y."/>
            <person name="Ran L."/>
            <person name="Shi X."/>
            <person name="Wang X."/>
            <person name="Wu Q."/>
            <person name="Li C."/>
            <person name="Ren X."/>
            <person name="Wang J."/>
            <person name="Wang X."/>
            <person name="Li D."/>
            <person name="Liu D."/>
            <person name="Zhang X."/>
            <person name="Ji Z."/>
            <person name="Zhao W."/>
            <person name="Sun Y."/>
            <person name="Zhang Z."/>
            <person name="Bao J."/>
            <person name="Han Y."/>
            <person name="Dong L."/>
            <person name="Ji J."/>
            <person name="Chen P."/>
            <person name="Wu S."/>
            <person name="Liu J."/>
            <person name="Xiao Y."/>
            <person name="Bu D."/>
            <person name="Tan J."/>
            <person name="Yang L."/>
            <person name="Ye C."/>
            <person name="Zhang J."/>
            <person name="Xu J."/>
            <person name="Zhou Y."/>
            <person name="Yu Y."/>
            <person name="Zhang B."/>
            <person name="Zhuang S."/>
            <person name="Wei H."/>
            <person name="Liu B."/>
            <person name="Lei M."/>
            <person name="Yu H."/>
            <person name="Li Y."/>
            <person name="Xu H."/>
            <person name="Wei S."/>
            <person name="He X."/>
            <person name="Fang L."/>
            <person name="Zhang Z."/>
            <person name="Zhang Y."/>
            <person name="Huang X."/>
            <person name="Su Z."/>
            <person name="Tong W."/>
            <person name="Li J."/>
            <person name="Tong Z."/>
            <person name="Li S."/>
            <person name="Ye J."/>
            <person name="Wang L."/>
            <person name="Fang L."/>
            <person name="Lei T."/>
            <person name="Chen C."/>
            <person name="Chen H."/>
            <person name="Xu Z."/>
            <person name="Li H."/>
            <person name="Huang H."/>
            <person name="Zhang F."/>
            <person name="Xu H."/>
            <person name="Li N."/>
            <person name="Zhao C."/>
            <person name="Li S."/>
            <person name="Dong L."/>
            <person name="Huang Y."/>
            <person name="Li L."/>
            <person name="Xi Y."/>
            <person name="Qi Q."/>
            <person name="Li W."/>
            <person name="Zhang B."/>
            <person name="Hu W."/>
            <person name="Zhang Y."/>
            <person name="Tian X."/>
            <person name="Jiao Y."/>
            <person name="Liang X."/>
            <person name="Jin J."/>
            <person name="Gao L."/>
            <person name="Zheng W."/>
            <person name="Hao B."/>
            <person name="Liu S."/>
            <person name="Wang W."/>
            <person name="Yuan L."/>
            <person name="Cao M."/>
            <person name="McDermott J."/>
            <person name="Samudrala R."/>
            <person name="Wang J."/>
            <person name="Wong G.K."/>
            <person name="Yang H."/>
        </authorList>
    </citation>
    <scope>NUCLEOTIDE SEQUENCE [LARGE SCALE GENOMIC DNA]</scope>
</reference>
<evidence type="ECO:0000313" key="2">
    <source>
        <dbReference type="EMBL" id="EAZ27447.1"/>
    </source>
</evidence>
<reference evidence="2" key="2">
    <citation type="submission" date="2008-12" db="EMBL/GenBank/DDBJ databases">
        <title>Improved gene annotation of the rice (Oryza sativa) genomes.</title>
        <authorList>
            <person name="Wang J."/>
            <person name="Li R."/>
            <person name="Fan W."/>
            <person name="Huang Q."/>
            <person name="Zhang J."/>
            <person name="Zhou Y."/>
            <person name="Hu Y."/>
            <person name="Zi S."/>
            <person name="Li J."/>
            <person name="Ni P."/>
            <person name="Zheng H."/>
            <person name="Zhang Y."/>
            <person name="Zhao M."/>
            <person name="Hao Q."/>
            <person name="McDermott J."/>
            <person name="Samudrala R."/>
            <person name="Kristiansen K."/>
            <person name="Wong G.K.-S."/>
        </authorList>
    </citation>
    <scope>NUCLEOTIDE SEQUENCE</scope>
</reference>
<gene>
    <name evidence="2" type="ORF">OsJ_11396</name>
</gene>
<dbReference type="Proteomes" id="UP000007752">
    <property type="component" value="Chromosome 3"/>
</dbReference>
<feature type="compositionally biased region" description="Polar residues" evidence="1">
    <location>
        <begin position="1"/>
        <end position="10"/>
    </location>
</feature>
<sequence>MVTAVASNGNRGSGCASLPPDPMGGEAAAFIDDSGNGHVLPSARSSGRGGGGGYNGRGEGGSPSSPPLHPPMAAGVGKDADTMCSTSSIGASTSCS</sequence>
<dbReference type="EMBL" id="CM000140">
    <property type="protein sequence ID" value="EAZ27447.1"/>
    <property type="molecule type" value="Genomic_DNA"/>
</dbReference>
<name>A3AJF8_ORYSJ</name>
<feature type="region of interest" description="Disordered" evidence="1">
    <location>
        <begin position="1"/>
        <end position="96"/>
    </location>
</feature>
<evidence type="ECO:0000256" key="1">
    <source>
        <dbReference type="SAM" id="MobiDB-lite"/>
    </source>
</evidence>
<protein>
    <submittedName>
        <fullName evidence="2">Uncharacterized protein</fullName>
    </submittedName>
</protein>
<feature type="compositionally biased region" description="Gly residues" evidence="1">
    <location>
        <begin position="47"/>
        <end position="61"/>
    </location>
</feature>
<proteinExistence type="predicted"/>
<feature type="compositionally biased region" description="Low complexity" evidence="1">
    <location>
        <begin position="84"/>
        <end position="96"/>
    </location>
</feature>
<dbReference type="AlphaFoldDB" id="A3AJF8"/>
<organism evidence="2">
    <name type="scientific">Oryza sativa subsp. japonica</name>
    <name type="common">Rice</name>
    <dbReference type="NCBI Taxonomy" id="39947"/>
    <lineage>
        <taxon>Eukaryota</taxon>
        <taxon>Viridiplantae</taxon>
        <taxon>Streptophyta</taxon>
        <taxon>Embryophyta</taxon>
        <taxon>Tracheophyta</taxon>
        <taxon>Spermatophyta</taxon>
        <taxon>Magnoliopsida</taxon>
        <taxon>Liliopsida</taxon>
        <taxon>Poales</taxon>
        <taxon>Poaceae</taxon>
        <taxon>BOP clade</taxon>
        <taxon>Oryzoideae</taxon>
        <taxon>Oryzeae</taxon>
        <taxon>Oryzinae</taxon>
        <taxon>Oryza</taxon>
        <taxon>Oryza sativa</taxon>
    </lineage>
</organism>